<evidence type="ECO:0000313" key="3">
    <source>
        <dbReference type="EMBL" id="KAJ2808300.1"/>
    </source>
</evidence>
<evidence type="ECO:0000313" key="4">
    <source>
        <dbReference type="Proteomes" id="UP001140094"/>
    </source>
</evidence>
<dbReference type="EMBL" id="JANBUO010000056">
    <property type="protein sequence ID" value="KAJ2808300.1"/>
    <property type="molecule type" value="Genomic_DNA"/>
</dbReference>
<dbReference type="GO" id="GO:0046872">
    <property type="term" value="F:metal ion binding"/>
    <property type="evidence" value="ECO:0007669"/>
    <property type="project" value="UniProtKB-KW"/>
</dbReference>
<dbReference type="Proteomes" id="UP001140094">
    <property type="component" value="Unassembled WGS sequence"/>
</dbReference>
<accession>A0A9W8I5C0</accession>
<name>A0A9W8I5C0_9FUNG</name>
<dbReference type="InterPro" id="IPR011611">
    <property type="entry name" value="PfkB_dom"/>
</dbReference>
<dbReference type="AlphaFoldDB" id="A0A9W8I5C0"/>
<dbReference type="SUPFAM" id="SSF53613">
    <property type="entry name" value="Ribokinase-like"/>
    <property type="match status" value="1"/>
</dbReference>
<dbReference type="PANTHER" id="PTHR42909:SF1">
    <property type="entry name" value="CARBOHYDRATE KINASE PFKB DOMAIN-CONTAINING PROTEIN"/>
    <property type="match status" value="1"/>
</dbReference>
<dbReference type="GO" id="GO:0016798">
    <property type="term" value="F:hydrolase activity, acting on glycosyl bonds"/>
    <property type="evidence" value="ECO:0007669"/>
    <property type="project" value="TreeGrafter"/>
</dbReference>
<proteinExistence type="predicted"/>
<reference evidence="3" key="1">
    <citation type="submission" date="2022-07" db="EMBL/GenBank/DDBJ databases">
        <title>Phylogenomic reconstructions and comparative analyses of Kickxellomycotina fungi.</title>
        <authorList>
            <person name="Reynolds N.K."/>
            <person name="Stajich J.E."/>
            <person name="Barry K."/>
            <person name="Grigoriev I.V."/>
            <person name="Crous P."/>
            <person name="Smith M.E."/>
        </authorList>
    </citation>
    <scope>NUCLEOTIDE SEQUENCE</scope>
    <source>
        <strain evidence="3">NRRL 1565</strain>
    </source>
</reference>
<gene>
    <name evidence="3" type="ORF">H4R20_000928</name>
</gene>
<dbReference type="PANTHER" id="PTHR42909">
    <property type="entry name" value="ZGC:136858"/>
    <property type="match status" value="1"/>
</dbReference>
<protein>
    <recommendedName>
        <fullName evidence="2">Carbohydrate kinase PfkB domain-containing protein</fullName>
    </recommendedName>
</protein>
<dbReference type="GO" id="GO:0004730">
    <property type="term" value="F:pseudouridylate synthase activity"/>
    <property type="evidence" value="ECO:0007669"/>
    <property type="project" value="TreeGrafter"/>
</dbReference>
<comment type="caution">
    <text evidence="3">The sequence shown here is derived from an EMBL/GenBank/DDBJ whole genome shotgun (WGS) entry which is preliminary data.</text>
</comment>
<dbReference type="Pfam" id="PF00294">
    <property type="entry name" value="PfkB"/>
    <property type="match status" value="1"/>
</dbReference>
<organism evidence="3 4">
    <name type="scientific">Coemansia guatemalensis</name>
    <dbReference type="NCBI Taxonomy" id="2761395"/>
    <lineage>
        <taxon>Eukaryota</taxon>
        <taxon>Fungi</taxon>
        <taxon>Fungi incertae sedis</taxon>
        <taxon>Zoopagomycota</taxon>
        <taxon>Kickxellomycotina</taxon>
        <taxon>Kickxellomycetes</taxon>
        <taxon>Kickxellales</taxon>
        <taxon>Kickxellaceae</taxon>
        <taxon>Coemansia</taxon>
    </lineage>
</organism>
<sequence length="241" mass="25762">MDINDMLSSDQVQEAITELIPNVVAIDGNVSIQVISTAITHASSCKACVVYEPTSIPKCIKILSALALAAAKDKAGSMVHVVTPNQLELRRMAEFALQLGLVKDVPADDMIAAIHCHELDNSTIRDALTLFPLFPILIIKLGEKGAAIVGPSQKDRAKPELCHIQALIPSSIINCNGAGDSLVGAMLAMLHKQNQLFSSEGNININATDIGDMVRRAQRASIASLESHRAISEKLAPELIE</sequence>
<feature type="domain" description="Carbohydrate kinase PfkB" evidence="2">
    <location>
        <begin position="76"/>
        <end position="232"/>
    </location>
</feature>
<dbReference type="Gene3D" id="3.40.1190.20">
    <property type="match status" value="1"/>
</dbReference>
<keyword evidence="1" id="KW-0479">Metal-binding</keyword>
<evidence type="ECO:0000256" key="1">
    <source>
        <dbReference type="ARBA" id="ARBA00022723"/>
    </source>
</evidence>
<dbReference type="GO" id="GO:0005737">
    <property type="term" value="C:cytoplasm"/>
    <property type="evidence" value="ECO:0007669"/>
    <property type="project" value="TreeGrafter"/>
</dbReference>
<keyword evidence="4" id="KW-1185">Reference proteome</keyword>
<dbReference type="OrthoDB" id="198885at2759"/>
<dbReference type="InterPro" id="IPR029056">
    <property type="entry name" value="Ribokinase-like"/>
</dbReference>
<evidence type="ECO:0000259" key="2">
    <source>
        <dbReference type="Pfam" id="PF00294"/>
    </source>
</evidence>